<evidence type="ECO:0000256" key="1">
    <source>
        <dbReference type="SAM" id="MobiDB-lite"/>
    </source>
</evidence>
<comment type="caution">
    <text evidence="2">The sequence shown here is derived from an EMBL/GenBank/DDBJ whole genome shotgun (WGS) entry which is preliminary data.</text>
</comment>
<dbReference type="OrthoDB" id="5237337at2759"/>
<feature type="compositionally biased region" description="Low complexity" evidence="1">
    <location>
        <begin position="69"/>
        <end position="82"/>
    </location>
</feature>
<accession>A0A8K0TB82</accession>
<reference evidence="2" key="1">
    <citation type="journal article" date="2021" name="Nat. Commun.">
        <title>Genetic determinants of endophytism in the Arabidopsis root mycobiome.</title>
        <authorList>
            <person name="Mesny F."/>
            <person name="Miyauchi S."/>
            <person name="Thiergart T."/>
            <person name="Pickel B."/>
            <person name="Atanasova L."/>
            <person name="Karlsson M."/>
            <person name="Huettel B."/>
            <person name="Barry K.W."/>
            <person name="Haridas S."/>
            <person name="Chen C."/>
            <person name="Bauer D."/>
            <person name="Andreopoulos W."/>
            <person name="Pangilinan J."/>
            <person name="LaButti K."/>
            <person name="Riley R."/>
            <person name="Lipzen A."/>
            <person name="Clum A."/>
            <person name="Drula E."/>
            <person name="Henrissat B."/>
            <person name="Kohler A."/>
            <person name="Grigoriev I.V."/>
            <person name="Martin F.M."/>
            <person name="Hacquard S."/>
        </authorList>
    </citation>
    <scope>NUCLEOTIDE SEQUENCE</scope>
    <source>
        <strain evidence="2">MPI-CAGE-AT-0016</strain>
    </source>
</reference>
<feature type="compositionally biased region" description="Basic and acidic residues" evidence="1">
    <location>
        <begin position="182"/>
        <end position="192"/>
    </location>
</feature>
<dbReference type="Proteomes" id="UP000813385">
    <property type="component" value="Unassembled WGS sequence"/>
</dbReference>
<name>A0A8K0TB82_9PEZI</name>
<feature type="compositionally biased region" description="Basic and acidic residues" evidence="1">
    <location>
        <begin position="43"/>
        <end position="53"/>
    </location>
</feature>
<feature type="region of interest" description="Disordered" evidence="1">
    <location>
        <begin position="1"/>
        <end position="117"/>
    </location>
</feature>
<feature type="region of interest" description="Disordered" evidence="1">
    <location>
        <begin position="182"/>
        <end position="235"/>
    </location>
</feature>
<evidence type="ECO:0000313" key="3">
    <source>
        <dbReference type="Proteomes" id="UP000813385"/>
    </source>
</evidence>
<dbReference type="EMBL" id="JAGPXD010000003">
    <property type="protein sequence ID" value="KAH7361489.1"/>
    <property type="molecule type" value="Genomic_DNA"/>
</dbReference>
<keyword evidence="3" id="KW-1185">Reference proteome</keyword>
<protein>
    <submittedName>
        <fullName evidence="2">Uncharacterized protein</fullName>
    </submittedName>
</protein>
<sequence length="235" mass="26725">MPRYYTPSPSPSPDRHRAASRSRTTQRTRSRSRFSEVSSSSRGDNRRALDRPATRGSLRSRRHSDDSGSYRSGRSRSRSSSDSSRRHTRRNADRSRSRPPRSRSRDVKDAPTSSSKFIDKKDKIPLGFLAGIGVSAVLLHKFWPKGWLHGDEKYWDRLGRDKRDKVDDAVRVKRERAEAALRHGGESVREHVGPAYDGFREGYTADPGIFSSRRPTPATERGRRRRPAKKTGDAP</sequence>
<dbReference type="AlphaFoldDB" id="A0A8K0TB82"/>
<evidence type="ECO:0000313" key="2">
    <source>
        <dbReference type="EMBL" id="KAH7361489.1"/>
    </source>
</evidence>
<proteinExistence type="predicted"/>
<organism evidence="2 3">
    <name type="scientific">Plectosphaerella cucumerina</name>
    <dbReference type="NCBI Taxonomy" id="40658"/>
    <lineage>
        <taxon>Eukaryota</taxon>
        <taxon>Fungi</taxon>
        <taxon>Dikarya</taxon>
        <taxon>Ascomycota</taxon>
        <taxon>Pezizomycotina</taxon>
        <taxon>Sordariomycetes</taxon>
        <taxon>Hypocreomycetidae</taxon>
        <taxon>Glomerellales</taxon>
        <taxon>Plectosphaerellaceae</taxon>
        <taxon>Plectosphaerella</taxon>
    </lineage>
</organism>
<feature type="compositionally biased region" description="Basic residues" evidence="1">
    <location>
        <begin position="18"/>
        <end position="32"/>
    </location>
</feature>
<gene>
    <name evidence="2" type="ORF">B0T11DRAFT_297072</name>
</gene>